<feature type="domain" description="Fluoroacetyl-CoA-specific thioesterase-like" evidence="3">
    <location>
        <begin position="15"/>
        <end position="116"/>
    </location>
</feature>
<feature type="binding site" evidence="2">
    <location>
        <position position="61"/>
    </location>
    <ligand>
        <name>CoA</name>
        <dbReference type="ChEBI" id="CHEBI:57287"/>
    </ligand>
</feature>
<reference evidence="4 5" key="1">
    <citation type="journal article" date="2017" name="Front. Microbiol.">
        <title>Labilibaculum manganireducens gen. nov., sp. nov. and Labilibaculum filiforme sp. nov., Novel Bacteroidetes Isolated from Subsurface Sediments of the Baltic Sea.</title>
        <authorList>
            <person name="Vandieken V."/>
            <person name="Marshall I.P."/>
            <person name="Niemann H."/>
            <person name="Engelen B."/>
            <person name="Cypionka H."/>
        </authorList>
    </citation>
    <scope>NUCLEOTIDE SEQUENCE [LARGE SCALE GENOMIC DNA]</scope>
    <source>
        <strain evidence="4 5">59.16B</strain>
    </source>
</reference>
<comment type="caution">
    <text evidence="4">The sequence shown here is derived from an EMBL/GenBank/DDBJ whole genome shotgun (WGS) entry which is preliminary data.</text>
</comment>
<keyword evidence="4" id="KW-0012">Acyltransferase</keyword>
<evidence type="ECO:0000313" key="4">
    <source>
        <dbReference type="EMBL" id="PKQ64460.1"/>
    </source>
</evidence>
<dbReference type="PANTHER" id="PTHR36934:SF1">
    <property type="entry name" value="THIOESTERASE DOMAIN-CONTAINING PROTEIN"/>
    <property type="match status" value="1"/>
</dbReference>
<evidence type="ECO:0000313" key="5">
    <source>
        <dbReference type="Proteomes" id="UP000233535"/>
    </source>
</evidence>
<sequence length="124" mass="13442">MALKEGLTVTQTMTVTDKDTAIHYGSGKLKVYATPAMVAFMENTAIACIDNDLEKGMDTVGIQIDTKHSKANKVGQKVSCTAKLVKVDGKKLSFEIEASDEEGVIGSATHMRYIIDPVKFMGRL</sequence>
<feature type="binding site" evidence="2">
    <location>
        <position position="112"/>
    </location>
    <ligand>
        <name>substrate</name>
    </ligand>
</feature>
<evidence type="ECO:0000259" key="3">
    <source>
        <dbReference type="Pfam" id="PF22636"/>
    </source>
</evidence>
<dbReference type="Proteomes" id="UP000233535">
    <property type="component" value="Unassembled WGS sequence"/>
</dbReference>
<protein>
    <submittedName>
        <fullName evidence="4">Dihydrolipoamide acyltransferase</fullName>
    </submittedName>
</protein>
<evidence type="ECO:0000256" key="1">
    <source>
        <dbReference type="PIRSR" id="PIRSR014972-1"/>
    </source>
</evidence>
<dbReference type="GO" id="GO:0016746">
    <property type="term" value="F:acyltransferase activity"/>
    <property type="evidence" value="ECO:0007669"/>
    <property type="project" value="UniProtKB-KW"/>
</dbReference>
<dbReference type="InterPro" id="IPR029069">
    <property type="entry name" value="HotDog_dom_sf"/>
</dbReference>
<keyword evidence="5" id="KW-1185">Reference proteome</keyword>
<feature type="active site" evidence="1">
    <location>
        <position position="42"/>
    </location>
</feature>
<keyword evidence="4" id="KW-0808">Transferase</keyword>
<proteinExistence type="predicted"/>
<organism evidence="4 5">
    <name type="scientific">Labilibaculum filiforme</name>
    <dbReference type="NCBI Taxonomy" id="1940526"/>
    <lineage>
        <taxon>Bacteria</taxon>
        <taxon>Pseudomonadati</taxon>
        <taxon>Bacteroidota</taxon>
        <taxon>Bacteroidia</taxon>
        <taxon>Marinilabiliales</taxon>
        <taxon>Marinifilaceae</taxon>
        <taxon>Labilibaculum</taxon>
    </lineage>
</organism>
<dbReference type="OrthoDB" id="6902891at2"/>
<dbReference type="SUPFAM" id="SSF54637">
    <property type="entry name" value="Thioesterase/thiol ester dehydrase-isomerase"/>
    <property type="match status" value="1"/>
</dbReference>
<dbReference type="AlphaFoldDB" id="A0A2N3I2B9"/>
<feature type="active site" evidence="1">
    <location>
        <position position="34"/>
    </location>
</feature>
<dbReference type="PANTHER" id="PTHR36934">
    <property type="entry name" value="BLR0278 PROTEIN"/>
    <property type="match status" value="1"/>
</dbReference>
<accession>A0A2N3I2B9</accession>
<feature type="binding site" evidence="2">
    <location>
        <position position="61"/>
    </location>
    <ligand>
        <name>substrate</name>
    </ligand>
</feature>
<feature type="active site" evidence="1">
    <location>
        <position position="68"/>
    </location>
</feature>
<dbReference type="EMBL" id="MVDD01000003">
    <property type="protein sequence ID" value="PKQ64460.1"/>
    <property type="molecule type" value="Genomic_DNA"/>
</dbReference>
<dbReference type="PIRSF" id="PIRSF014972">
    <property type="entry name" value="FlK"/>
    <property type="match status" value="1"/>
</dbReference>
<dbReference type="InterPro" id="IPR025540">
    <property type="entry name" value="FlK"/>
</dbReference>
<dbReference type="InterPro" id="IPR054485">
    <property type="entry name" value="FlK-like_dom"/>
</dbReference>
<dbReference type="Pfam" id="PF22636">
    <property type="entry name" value="FlK"/>
    <property type="match status" value="1"/>
</dbReference>
<evidence type="ECO:0000256" key="2">
    <source>
        <dbReference type="PIRSR" id="PIRSR014972-2"/>
    </source>
</evidence>
<gene>
    <name evidence="4" type="ORF">BZG02_06540</name>
</gene>
<dbReference type="Gene3D" id="3.10.129.10">
    <property type="entry name" value="Hotdog Thioesterase"/>
    <property type="match status" value="1"/>
</dbReference>
<name>A0A2N3I2B9_9BACT</name>
<dbReference type="RefSeq" id="WP_101260606.1">
    <property type="nucleotide sequence ID" value="NZ_MVDD01000003.1"/>
</dbReference>